<dbReference type="Pfam" id="PF07715">
    <property type="entry name" value="Plug"/>
    <property type="match status" value="1"/>
</dbReference>
<dbReference type="InterPro" id="IPR012910">
    <property type="entry name" value="Plug_dom"/>
</dbReference>
<dbReference type="EMBL" id="UINC01003735">
    <property type="protein sequence ID" value="SVA08823.1"/>
    <property type="molecule type" value="Genomic_DNA"/>
</dbReference>
<dbReference type="PANTHER" id="PTHR30069">
    <property type="entry name" value="TONB-DEPENDENT OUTER MEMBRANE RECEPTOR"/>
    <property type="match status" value="1"/>
</dbReference>
<dbReference type="InterPro" id="IPR039426">
    <property type="entry name" value="TonB-dep_rcpt-like"/>
</dbReference>
<dbReference type="SUPFAM" id="SSF56935">
    <property type="entry name" value="Porins"/>
    <property type="match status" value="1"/>
</dbReference>
<dbReference type="InterPro" id="IPR008969">
    <property type="entry name" value="CarboxyPept-like_regulatory"/>
</dbReference>
<protein>
    <recommendedName>
        <fullName evidence="1">TonB-dependent receptor plug domain-containing protein</fullName>
    </recommendedName>
</protein>
<dbReference type="GO" id="GO:0044718">
    <property type="term" value="P:siderophore transmembrane transport"/>
    <property type="evidence" value="ECO:0007669"/>
    <property type="project" value="TreeGrafter"/>
</dbReference>
<dbReference type="GO" id="GO:0015344">
    <property type="term" value="F:siderophore uptake transmembrane transporter activity"/>
    <property type="evidence" value="ECO:0007669"/>
    <property type="project" value="TreeGrafter"/>
</dbReference>
<evidence type="ECO:0000259" key="1">
    <source>
        <dbReference type="Pfam" id="PF07715"/>
    </source>
</evidence>
<accession>A0A381T522</accession>
<dbReference type="GO" id="GO:0009279">
    <property type="term" value="C:cell outer membrane"/>
    <property type="evidence" value="ECO:0007669"/>
    <property type="project" value="TreeGrafter"/>
</dbReference>
<feature type="non-terminal residue" evidence="2">
    <location>
        <position position="338"/>
    </location>
</feature>
<dbReference type="SUPFAM" id="SSF49464">
    <property type="entry name" value="Carboxypeptidase regulatory domain-like"/>
    <property type="match status" value="1"/>
</dbReference>
<proteinExistence type="predicted"/>
<dbReference type="AlphaFoldDB" id="A0A381T522"/>
<sequence>MKQIGFILYLNGFLCAATGRLSGLIRDVSTHQPLIGVNVMINGTEMGAASDMEGYFRIDNVPVGSYNINVSMIGYEAVSRANVHIVPQRTSTANFDLHPAVLKGEGVTVTAKFFEQTRDAITSSRTIDIEEIRSDPVGAYDIMAMMQALPSVVSGSDQYNEIIVRGGAPGENLFVMDYLEIPYPNHYPEQGKSGGPITMVDTEFIERIDFYAGAFPARYGEKLSSVMDVTLREGNRERHLGEISMNMAGFGGNVEGPVSDNGSYLFSVKRSFLDFVIVSTGMQAVPQYWSSQGKITYDLSPTKKIMFNYIGGIDAINIVGEDNPSLRGAENVEFDSQQ</sequence>
<name>A0A381T522_9ZZZZ</name>
<dbReference type="Gene3D" id="2.60.40.1120">
    <property type="entry name" value="Carboxypeptidase-like, regulatory domain"/>
    <property type="match status" value="1"/>
</dbReference>
<dbReference type="Pfam" id="PF13715">
    <property type="entry name" value="CarbopepD_reg_2"/>
    <property type="match status" value="1"/>
</dbReference>
<evidence type="ECO:0000313" key="2">
    <source>
        <dbReference type="EMBL" id="SVA08823.1"/>
    </source>
</evidence>
<dbReference type="PANTHER" id="PTHR30069:SF57">
    <property type="entry name" value="TONB-DEPENDENT RECEPTOR"/>
    <property type="match status" value="1"/>
</dbReference>
<reference evidence="2" key="1">
    <citation type="submission" date="2018-05" db="EMBL/GenBank/DDBJ databases">
        <authorList>
            <person name="Lanie J.A."/>
            <person name="Ng W.-L."/>
            <person name="Kazmierczak K.M."/>
            <person name="Andrzejewski T.M."/>
            <person name="Davidsen T.M."/>
            <person name="Wayne K.J."/>
            <person name="Tettelin H."/>
            <person name="Glass J.I."/>
            <person name="Rusch D."/>
            <person name="Podicherti R."/>
            <person name="Tsui H.-C.T."/>
            <person name="Winkler M.E."/>
        </authorList>
    </citation>
    <scope>NUCLEOTIDE SEQUENCE</scope>
</reference>
<gene>
    <name evidence="2" type="ORF">METZ01_LOCUS61677</name>
</gene>
<feature type="domain" description="TonB-dependent receptor plug" evidence="1">
    <location>
        <begin position="118"/>
        <end position="221"/>
    </location>
</feature>
<organism evidence="2">
    <name type="scientific">marine metagenome</name>
    <dbReference type="NCBI Taxonomy" id="408172"/>
    <lineage>
        <taxon>unclassified sequences</taxon>
        <taxon>metagenomes</taxon>
        <taxon>ecological metagenomes</taxon>
    </lineage>
</organism>
<dbReference type="InterPro" id="IPR037066">
    <property type="entry name" value="Plug_dom_sf"/>
</dbReference>
<dbReference type="Gene3D" id="2.170.130.10">
    <property type="entry name" value="TonB-dependent receptor, plug domain"/>
    <property type="match status" value="1"/>
</dbReference>
<dbReference type="PROSITE" id="PS52016">
    <property type="entry name" value="TONB_DEPENDENT_REC_3"/>
    <property type="match status" value="1"/>
</dbReference>